<gene>
    <name evidence="2" type="ORF">LD38_14590</name>
</gene>
<sequence length="82" mass="9545">MMTERVKMRYVSCPSCGKQLFKVAGNCSVEITCVRCKKEIVGVVDEIYMKIFENCRGKEPDQEKDSRYSTDMEALRQRKRAI</sequence>
<dbReference type="RefSeq" id="WP_109258664.1">
    <property type="nucleotide sequence ID" value="NZ_JRFS01000037.1"/>
</dbReference>
<feature type="region of interest" description="Disordered" evidence="1">
    <location>
        <begin position="57"/>
        <end position="82"/>
    </location>
</feature>
<proteinExistence type="predicted"/>
<organism evidence="2 3">
    <name type="scientific">Agathobacter rectalis</name>
    <dbReference type="NCBI Taxonomy" id="39491"/>
    <lineage>
        <taxon>Bacteria</taxon>
        <taxon>Bacillati</taxon>
        <taxon>Bacillota</taxon>
        <taxon>Clostridia</taxon>
        <taxon>Lachnospirales</taxon>
        <taxon>Lachnospiraceae</taxon>
        <taxon>Agathobacter</taxon>
    </lineage>
</organism>
<evidence type="ECO:0000313" key="3">
    <source>
        <dbReference type="Proteomes" id="UP000245905"/>
    </source>
</evidence>
<protein>
    <recommendedName>
        <fullName evidence="4">Mu-like prophage protein Com</fullName>
    </recommendedName>
</protein>
<dbReference type="EMBL" id="JRFS01000037">
    <property type="protein sequence ID" value="PWE82678.1"/>
    <property type="molecule type" value="Genomic_DNA"/>
</dbReference>
<name>A0A2U2EDX9_9FIRM</name>
<comment type="caution">
    <text evidence="2">The sequence shown here is derived from an EMBL/GenBank/DDBJ whole genome shotgun (WGS) entry which is preliminary data.</text>
</comment>
<evidence type="ECO:0000256" key="1">
    <source>
        <dbReference type="SAM" id="MobiDB-lite"/>
    </source>
</evidence>
<dbReference type="AlphaFoldDB" id="A0A2U2EDX9"/>
<reference evidence="2 3" key="1">
    <citation type="submission" date="2014-09" db="EMBL/GenBank/DDBJ databases">
        <title>Butyrate-producing bacteria isolated from human gut.</title>
        <authorList>
            <person name="Zhang Q."/>
            <person name="Zhao L."/>
        </authorList>
    </citation>
    <scope>NUCLEOTIDE SEQUENCE [LARGE SCALE GENOMIC DNA]</scope>
    <source>
        <strain evidence="2 3">R22</strain>
    </source>
</reference>
<accession>A0A2U2EDX9</accession>
<evidence type="ECO:0008006" key="4">
    <source>
        <dbReference type="Google" id="ProtNLM"/>
    </source>
</evidence>
<dbReference type="Proteomes" id="UP000245905">
    <property type="component" value="Unassembled WGS sequence"/>
</dbReference>
<evidence type="ECO:0000313" key="2">
    <source>
        <dbReference type="EMBL" id="PWE82678.1"/>
    </source>
</evidence>
<feature type="compositionally biased region" description="Basic and acidic residues" evidence="1">
    <location>
        <begin position="57"/>
        <end position="76"/>
    </location>
</feature>